<keyword evidence="3" id="KW-1003">Cell membrane</keyword>
<name>Q93GF4_STAAU</name>
<dbReference type="InterPro" id="IPR036640">
    <property type="entry name" value="ABC1_TM_sf"/>
</dbReference>
<accession>Q93GF4</accession>
<evidence type="ECO:0000256" key="1">
    <source>
        <dbReference type="ARBA" id="ARBA00004651"/>
    </source>
</evidence>
<dbReference type="PROSITE" id="PS00211">
    <property type="entry name" value="ABC_TRANSPORTER_1"/>
    <property type="match status" value="1"/>
</dbReference>
<protein>
    <submittedName>
        <fullName evidence="13">AurT</fullName>
    </submittedName>
</protein>
<feature type="transmembrane region" description="Helical" evidence="10">
    <location>
        <begin position="241"/>
        <end position="263"/>
    </location>
</feature>
<dbReference type="PROSITE" id="PS50929">
    <property type="entry name" value="ABC_TM1F"/>
    <property type="match status" value="1"/>
</dbReference>
<gene>
    <name evidence="13" type="primary">aurT</name>
</gene>
<reference evidence="13" key="2">
    <citation type="submission" date="2007-10" db="EMBL/GenBank/DDBJ databases">
        <authorList>
            <person name="Coelho M.L.V."/>
            <person name="Madureira D.J."/>
            <person name="Nes I.F."/>
            <person name="Bastos M.C.F."/>
        </authorList>
    </citation>
    <scope>NUCLEOTIDE SEQUENCE</scope>
    <source>
        <plasmid evidence="13">pRJ6</plasmid>
    </source>
</reference>
<dbReference type="SMART" id="SM00382">
    <property type="entry name" value="AAA"/>
    <property type="match status" value="1"/>
</dbReference>
<keyword evidence="2" id="KW-0813">Transport</keyword>
<dbReference type="TCDB" id="3.A.1.123.2">
    <property type="family name" value="the atp-binding cassette (abc) superfamily"/>
</dbReference>
<evidence type="ECO:0000256" key="6">
    <source>
        <dbReference type="ARBA" id="ARBA00022840"/>
    </source>
</evidence>
<comment type="function">
    <text evidence="9">May be involved in multidrug export. Transmembrane domains (TMD) form a pore in the cell membrane and the ATP-binding domain (NBD) is responsible for energy generation.</text>
</comment>
<dbReference type="PANTHER" id="PTHR43394">
    <property type="entry name" value="ATP-DEPENDENT PERMEASE MDL1, MITOCHONDRIAL"/>
    <property type="match status" value="1"/>
</dbReference>
<evidence type="ECO:0000256" key="4">
    <source>
        <dbReference type="ARBA" id="ARBA00022692"/>
    </source>
</evidence>
<keyword evidence="5" id="KW-0547">Nucleotide-binding</keyword>
<feature type="transmembrane region" description="Helical" evidence="10">
    <location>
        <begin position="54"/>
        <end position="80"/>
    </location>
</feature>
<keyword evidence="6" id="KW-0067">ATP-binding</keyword>
<comment type="subcellular location">
    <subcellularLocation>
        <location evidence="1">Cell membrane</location>
        <topology evidence="1">Multi-pass membrane protein</topology>
    </subcellularLocation>
</comment>
<evidence type="ECO:0000259" key="12">
    <source>
        <dbReference type="PROSITE" id="PS50929"/>
    </source>
</evidence>
<feature type="transmembrane region" description="Helical" evidence="10">
    <location>
        <begin position="137"/>
        <end position="154"/>
    </location>
</feature>
<evidence type="ECO:0000259" key="11">
    <source>
        <dbReference type="PROSITE" id="PS50893"/>
    </source>
</evidence>
<dbReference type="FunFam" id="3.40.50.300:FF:000221">
    <property type="entry name" value="Multidrug ABC transporter ATP-binding protein"/>
    <property type="match status" value="1"/>
</dbReference>
<reference evidence="13" key="3">
    <citation type="journal article" date="2009" name="J. Microbiol.">
        <title>Mobilization functions of the bacteriocinogenic plasmid pRJ6 of Staphylococcus aureus.</title>
        <authorList>
            <person name="Varella Coelho M.L."/>
            <person name="Ceotto H."/>
            <person name="Madureira D.J."/>
            <person name="Nes I.F."/>
            <person name="Freire Bastos M.D.C."/>
        </authorList>
    </citation>
    <scope>NUCLEOTIDE SEQUENCE</scope>
    <source>
        <plasmid evidence="13">pRJ6</plasmid>
    </source>
</reference>
<evidence type="ECO:0000256" key="8">
    <source>
        <dbReference type="ARBA" id="ARBA00023136"/>
    </source>
</evidence>
<geneLocation type="plasmid" evidence="13">
    <name>pRJ6</name>
</geneLocation>
<dbReference type="InterPro" id="IPR039421">
    <property type="entry name" value="Type_1_exporter"/>
</dbReference>
<proteinExistence type="predicted"/>
<keyword evidence="7 10" id="KW-1133">Transmembrane helix</keyword>
<evidence type="ECO:0000256" key="2">
    <source>
        <dbReference type="ARBA" id="ARBA00022448"/>
    </source>
</evidence>
<dbReference type="Gene3D" id="1.20.1560.10">
    <property type="entry name" value="ABC transporter type 1, transmembrane domain"/>
    <property type="match status" value="1"/>
</dbReference>
<dbReference type="InterPro" id="IPR017871">
    <property type="entry name" value="ABC_transporter-like_CS"/>
</dbReference>
<dbReference type="SUPFAM" id="SSF90123">
    <property type="entry name" value="ABC transporter transmembrane region"/>
    <property type="match status" value="1"/>
</dbReference>
<dbReference type="PANTHER" id="PTHR43394:SF1">
    <property type="entry name" value="ATP-BINDING CASSETTE SUB-FAMILY B MEMBER 10, MITOCHONDRIAL"/>
    <property type="match status" value="1"/>
</dbReference>
<feature type="transmembrane region" description="Helical" evidence="10">
    <location>
        <begin position="160"/>
        <end position="177"/>
    </location>
</feature>
<dbReference type="RefSeq" id="WP_012569508.1">
    <property type="nucleotide sequence ID" value="NC_011522.1"/>
</dbReference>
<evidence type="ECO:0000256" key="3">
    <source>
        <dbReference type="ARBA" id="ARBA00022475"/>
    </source>
</evidence>
<dbReference type="GO" id="GO:0015421">
    <property type="term" value="F:ABC-type oligopeptide transporter activity"/>
    <property type="evidence" value="ECO:0007669"/>
    <property type="project" value="TreeGrafter"/>
</dbReference>
<dbReference type="InterPro" id="IPR011527">
    <property type="entry name" value="ABC1_TM_dom"/>
</dbReference>
<dbReference type="GO" id="GO:0016887">
    <property type="term" value="F:ATP hydrolysis activity"/>
    <property type="evidence" value="ECO:0007669"/>
    <property type="project" value="InterPro"/>
</dbReference>
<evidence type="ECO:0000313" key="13">
    <source>
        <dbReference type="EMBL" id="AAK73550.1"/>
    </source>
</evidence>
<keyword evidence="13" id="KW-0614">Plasmid</keyword>
<dbReference type="AlphaFoldDB" id="Q93GF4"/>
<dbReference type="GO" id="GO:0005524">
    <property type="term" value="F:ATP binding"/>
    <property type="evidence" value="ECO:0007669"/>
    <property type="project" value="UniProtKB-KW"/>
</dbReference>
<dbReference type="PROSITE" id="PS50893">
    <property type="entry name" value="ABC_TRANSPORTER_2"/>
    <property type="match status" value="1"/>
</dbReference>
<dbReference type="Gene3D" id="3.40.50.300">
    <property type="entry name" value="P-loop containing nucleotide triphosphate hydrolases"/>
    <property type="match status" value="1"/>
</dbReference>
<dbReference type="CDD" id="cd18551">
    <property type="entry name" value="ABC_6TM_LmrA_like"/>
    <property type="match status" value="1"/>
</dbReference>
<dbReference type="InterPro" id="IPR003439">
    <property type="entry name" value="ABC_transporter-like_ATP-bd"/>
</dbReference>
<dbReference type="FunFam" id="1.20.1560.10:FF:000011">
    <property type="entry name" value="Multidrug ABC transporter ATP-binding protein"/>
    <property type="match status" value="1"/>
</dbReference>
<organism evidence="13">
    <name type="scientific">Staphylococcus aureus</name>
    <dbReference type="NCBI Taxonomy" id="1280"/>
    <lineage>
        <taxon>Bacteria</taxon>
        <taxon>Bacillati</taxon>
        <taxon>Bacillota</taxon>
        <taxon>Bacilli</taxon>
        <taxon>Bacillales</taxon>
        <taxon>Staphylococcaceae</taxon>
        <taxon>Staphylococcus</taxon>
    </lineage>
</organism>
<feature type="transmembrane region" description="Helical" evidence="10">
    <location>
        <begin position="275"/>
        <end position="296"/>
    </location>
</feature>
<reference evidence="13" key="1">
    <citation type="journal article" date="2001" name="J. Mol. Biol.">
        <title>Molecular characterisation of aureocin A70, a multi-peptide bacteriocin isolated from Staphylococcus aureus.</title>
        <authorList>
            <person name="Netz D.J."/>
            <person name="Sahl H.G."/>
            <person name="Marcelino R."/>
            <person name="dos Santos Nascimento J."/>
            <person name="de Oliveira S.S."/>
            <person name="Soares M.B."/>
            <person name="do Carmo de Freire Bastos M."/>
            <person name="Marcolino R."/>
        </authorList>
    </citation>
    <scope>NUCLEOTIDE SEQUENCE</scope>
    <source>
        <plasmid evidence="13">pRJ6</plasmid>
    </source>
</reference>
<evidence type="ECO:0000256" key="10">
    <source>
        <dbReference type="SAM" id="Phobius"/>
    </source>
</evidence>
<sequence length="571" mass="64369">MHKSNPLLSILKNLKFPKLLLLSALIISSIGSIAGLLVPWFTGELVNKINGNSLSFNFLVIVISIFLLNAIISGVGLYLLSKIGEKIIFSIRCLVWNHIVRLKTSFFDSNESGELLSRIIDDTKVINTFVSHKLPSTLPNILTIIGSIIMLFILDWKMTLCTFVIVPLFFMIILPLGQMMEKTSNKTQNEIAQFSGMISRILSEIRLVKVSSTENLEVKNGKDRLTNIYNLGIKQAKITSIIEPISSILVLLMIAIVLGFGGWRVSSGNISSGNLVAMIFYVFQLVLPISNISTLITDYKQAKGASFRLSEILSQKTEEIEGKRNEDLDIPFIKFENVTFSYDKEEILKNLSFTIPQNKVTAFVGPSGSGKSTIFNLIEKMYDIDNGKIYIGNSLLSDLDLLSWRKNLGYVMQDNSMMSGTIRDNILYGLEDQEIKDDYLDYYCKLANCYDFVNNLEERYDTFIGERGVKLSGGQRQRIDIARSFIKNPKVLLLDEITANLDSESEHKIQDAMSTLMKDRTTIIIAHRLSTIQKADQIIFLDNGVITGMGDHNSLYNSHKKYKEFVLNQHI</sequence>
<dbReference type="GO" id="GO:0005886">
    <property type="term" value="C:plasma membrane"/>
    <property type="evidence" value="ECO:0007669"/>
    <property type="project" value="UniProtKB-SubCell"/>
</dbReference>
<dbReference type="SUPFAM" id="SSF52540">
    <property type="entry name" value="P-loop containing nucleoside triphosphate hydrolases"/>
    <property type="match status" value="1"/>
</dbReference>
<evidence type="ECO:0000256" key="7">
    <source>
        <dbReference type="ARBA" id="ARBA00022989"/>
    </source>
</evidence>
<keyword evidence="8 10" id="KW-0472">Membrane</keyword>
<feature type="domain" description="ABC transmembrane type-1" evidence="12">
    <location>
        <begin position="24"/>
        <end position="301"/>
    </location>
</feature>
<evidence type="ECO:0000256" key="9">
    <source>
        <dbReference type="ARBA" id="ARBA00025074"/>
    </source>
</evidence>
<dbReference type="EMBL" id="AF241888">
    <property type="protein sequence ID" value="AAK73550.1"/>
    <property type="molecule type" value="Genomic_DNA"/>
</dbReference>
<dbReference type="InterPro" id="IPR003593">
    <property type="entry name" value="AAA+_ATPase"/>
</dbReference>
<dbReference type="Pfam" id="PF00664">
    <property type="entry name" value="ABC_membrane"/>
    <property type="match status" value="1"/>
</dbReference>
<dbReference type="Pfam" id="PF00005">
    <property type="entry name" value="ABC_tran"/>
    <property type="match status" value="1"/>
</dbReference>
<feature type="domain" description="ABC transporter" evidence="11">
    <location>
        <begin position="333"/>
        <end position="568"/>
    </location>
</feature>
<feature type="transmembrane region" description="Helical" evidence="10">
    <location>
        <begin position="20"/>
        <end position="42"/>
    </location>
</feature>
<dbReference type="InterPro" id="IPR027417">
    <property type="entry name" value="P-loop_NTPase"/>
</dbReference>
<keyword evidence="4 10" id="KW-0812">Transmembrane</keyword>
<evidence type="ECO:0000256" key="5">
    <source>
        <dbReference type="ARBA" id="ARBA00022741"/>
    </source>
</evidence>